<feature type="transmembrane region" description="Helical" evidence="1">
    <location>
        <begin position="82"/>
        <end position="108"/>
    </location>
</feature>
<comment type="caution">
    <text evidence="2">The sequence shown here is derived from an EMBL/GenBank/DDBJ whole genome shotgun (WGS) entry which is preliminary data.</text>
</comment>
<gene>
    <name evidence="2" type="ORF">DFR71_5781</name>
</gene>
<reference evidence="2 3" key="1">
    <citation type="submission" date="2019-03" db="EMBL/GenBank/DDBJ databases">
        <title>Genomic Encyclopedia of Type Strains, Phase IV (KMG-IV): sequencing the most valuable type-strain genomes for metagenomic binning, comparative biology and taxonomic classification.</title>
        <authorList>
            <person name="Goeker M."/>
        </authorList>
    </citation>
    <scope>NUCLEOTIDE SEQUENCE [LARGE SCALE GENOMIC DNA]</scope>
    <source>
        <strain evidence="2 3">DSM 44684</strain>
    </source>
</reference>
<name>A0A4R1FGM1_9NOCA</name>
<keyword evidence="1" id="KW-0812">Transmembrane</keyword>
<protein>
    <submittedName>
        <fullName evidence="2">Uncharacterized protein</fullName>
    </submittedName>
</protein>
<dbReference type="STRING" id="1210063.GCA_001612665_05466"/>
<accession>A0A4R1FGM1</accession>
<dbReference type="Proteomes" id="UP000294856">
    <property type="component" value="Unassembled WGS sequence"/>
</dbReference>
<proteinExistence type="predicted"/>
<feature type="transmembrane region" description="Helical" evidence="1">
    <location>
        <begin position="43"/>
        <end position="70"/>
    </location>
</feature>
<evidence type="ECO:0000256" key="1">
    <source>
        <dbReference type="SAM" id="Phobius"/>
    </source>
</evidence>
<keyword evidence="3" id="KW-1185">Reference proteome</keyword>
<dbReference type="RefSeq" id="WP_067457330.1">
    <property type="nucleotide sequence ID" value="NZ_SMFR01000006.1"/>
</dbReference>
<evidence type="ECO:0000313" key="2">
    <source>
        <dbReference type="EMBL" id="TCJ93140.1"/>
    </source>
</evidence>
<organism evidence="2 3">
    <name type="scientific">Nocardia alba</name>
    <dbReference type="NCBI Taxonomy" id="225051"/>
    <lineage>
        <taxon>Bacteria</taxon>
        <taxon>Bacillati</taxon>
        <taxon>Actinomycetota</taxon>
        <taxon>Actinomycetes</taxon>
        <taxon>Mycobacteriales</taxon>
        <taxon>Nocardiaceae</taxon>
        <taxon>Nocardia</taxon>
    </lineage>
</organism>
<keyword evidence="1" id="KW-1133">Transmembrane helix</keyword>
<sequence>MTHQTTPAPTAAGSPLREILRIPAVRRIRRRASRLGTALAGRLRLAVIAGLALATATVTALIGAVFAVAALVRGLEQVLPSWLAYATTAGLLLLCAAVSIAVGAWALLRAGG</sequence>
<evidence type="ECO:0000313" key="3">
    <source>
        <dbReference type="Proteomes" id="UP000294856"/>
    </source>
</evidence>
<dbReference type="EMBL" id="SMFR01000006">
    <property type="protein sequence ID" value="TCJ93140.1"/>
    <property type="molecule type" value="Genomic_DNA"/>
</dbReference>
<keyword evidence="1" id="KW-0472">Membrane</keyword>
<dbReference type="AlphaFoldDB" id="A0A4R1FGM1"/>